<keyword evidence="1" id="KW-0732">Signal</keyword>
<protein>
    <submittedName>
        <fullName evidence="2">Uncharacterized protein DUF4440</fullName>
    </submittedName>
</protein>
<dbReference type="InterPro" id="IPR032710">
    <property type="entry name" value="NTF2-like_dom_sf"/>
</dbReference>
<dbReference type="Proteomes" id="UP000294958">
    <property type="component" value="Unassembled WGS sequence"/>
</dbReference>
<dbReference type="RefSeq" id="WP_035027404.1">
    <property type="nucleotide sequence ID" value="NZ_KK073890.1"/>
</dbReference>
<evidence type="ECO:0000313" key="3">
    <source>
        <dbReference type="Proteomes" id="UP000294958"/>
    </source>
</evidence>
<feature type="signal peptide" evidence="1">
    <location>
        <begin position="1"/>
        <end position="24"/>
    </location>
</feature>
<organism evidence="2 3">
    <name type="scientific">Aquamicrobium defluvii</name>
    <dbReference type="NCBI Taxonomy" id="69279"/>
    <lineage>
        <taxon>Bacteria</taxon>
        <taxon>Pseudomonadati</taxon>
        <taxon>Pseudomonadota</taxon>
        <taxon>Alphaproteobacteria</taxon>
        <taxon>Hyphomicrobiales</taxon>
        <taxon>Phyllobacteriaceae</taxon>
        <taxon>Aquamicrobium</taxon>
    </lineage>
</organism>
<sequence>MSSIRTALAAVAIALLFVSGAVRADDQVIGRWYDALLRADRSALAELLSEDARISLDDLDVVQNKEEFLESMDEWESAVAGGTIRHRLEKEEDGVATVMVCYDFPGNRMLMQETFAISEGRITASSQAEVADTCDAW</sequence>
<comment type="caution">
    <text evidence="2">The sequence shown here is derived from an EMBL/GenBank/DDBJ whole genome shotgun (WGS) entry which is preliminary data.</text>
</comment>
<name>A0A4R6Y647_9HYPH</name>
<dbReference type="Gene3D" id="3.10.450.50">
    <property type="match status" value="1"/>
</dbReference>
<proteinExistence type="predicted"/>
<dbReference type="AlphaFoldDB" id="A0A4R6Y647"/>
<dbReference type="EMBL" id="SNZF01000040">
    <property type="protein sequence ID" value="TDR30785.1"/>
    <property type="molecule type" value="Genomic_DNA"/>
</dbReference>
<keyword evidence="3" id="KW-1185">Reference proteome</keyword>
<evidence type="ECO:0000256" key="1">
    <source>
        <dbReference type="SAM" id="SignalP"/>
    </source>
</evidence>
<accession>A0A4R6Y647</accession>
<evidence type="ECO:0000313" key="2">
    <source>
        <dbReference type="EMBL" id="TDR30785.1"/>
    </source>
</evidence>
<feature type="chain" id="PRO_5020460883" evidence="1">
    <location>
        <begin position="25"/>
        <end position="137"/>
    </location>
</feature>
<dbReference type="OrthoDB" id="8030579at2"/>
<dbReference type="SUPFAM" id="SSF54427">
    <property type="entry name" value="NTF2-like"/>
    <property type="match status" value="1"/>
</dbReference>
<reference evidence="2 3" key="1">
    <citation type="submission" date="2019-03" db="EMBL/GenBank/DDBJ databases">
        <title>Genomic Encyclopedia of Type Strains, Phase IV (KMG-IV): sequencing the most valuable type-strain genomes for metagenomic binning, comparative biology and taxonomic classification.</title>
        <authorList>
            <person name="Goeker M."/>
        </authorList>
    </citation>
    <scope>NUCLEOTIDE SEQUENCE [LARGE SCALE GENOMIC DNA]</scope>
    <source>
        <strain evidence="2 3">DSM 11603</strain>
    </source>
</reference>
<gene>
    <name evidence="2" type="ORF">DES43_14014</name>
</gene>